<reference evidence="2 3" key="1">
    <citation type="submission" date="2018-06" db="EMBL/GenBank/DDBJ databases">
        <authorList>
            <consortium name="Pathogen Informatics"/>
            <person name="Doyle S."/>
        </authorList>
    </citation>
    <scope>NUCLEOTIDE SEQUENCE [LARGE SCALE GENOMIC DNA]</scope>
    <source>
        <strain evidence="2 3">NCTC13316</strain>
    </source>
</reference>
<dbReference type="EMBL" id="UGOD01000001">
    <property type="protein sequence ID" value="STX52806.1"/>
    <property type="molecule type" value="Genomic_DNA"/>
</dbReference>
<dbReference type="OrthoDB" id="9991929at2"/>
<accession>A0A378JN61</accession>
<keyword evidence="3" id="KW-1185">Reference proteome</keyword>
<sequence>MPSRKEKLIQLAEDAFNTRIPSLNLQRDGGWEQSYYPVFGVKGPMALEKISKALMIDDTDPLCALAIKINKAISTLEQEQMNFVITLGEYRQAYESNNSPVTWLKPDDLAKNYKRAIAHLKEISKELREILLLQPTYAFLAVGDSKRIADPTNLHPAQEIFMDGAHFDELKYIVNSTTRLFNHKSHKCEEDQELAPEADPTSTSTPG</sequence>
<dbReference type="AlphaFoldDB" id="A0A378JN61"/>
<evidence type="ECO:0000313" key="3">
    <source>
        <dbReference type="Proteomes" id="UP000254794"/>
    </source>
</evidence>
<name>A0A378JN61_9GAMM</name>
<dbReference type="RefSeq" id="WP_115332331.1">
    <property type="nucleotide sequence ID" value="NZ_CAAAHP010000003.1"/>
</dbReference>
<protein>
    <submittedName>
        <fullName evidence="2">Uncharacterized protein</fullName>
    </submittedName>
</protein>
<evidence type="ECO:0000256" key="1">
    <source>
        <dbReference type="SAM" id="MobiDB-lite"/>
    </source>
</evidence>
<feature type="region of interest" description="Disordered" evidence="1">
    <location>
        <begin position="187"/>
        <end position="207"/>
    </location>
</feature>
<dbReference type="Proteomes" id="UP000254794">
    <property type="component" value="Unassembled WGS sequence"/>
</dbReference>
<proteinExistence type="predicted"/>
<gene>
    <name evidence="2" type="ORF">NCTC13316_02931</name>
</gene>
<evidence type="ECO:0000313" key="2">
    <source>
        <dbReference type="EMBL" id="STX52806.1"/>
    </source>
</evidence>
<organism evidence="2 3">
    <name type="scientific">Legionella busanensis</name>
    <dbReference type="NCBI Taxonomy" id="190655"/>
    <lineage>
        <taxon>Bacteria</taxon>
        <taxon>Pseudomonadati</taxon>
        <taxon>Pseudomonadota</taxon>
        <taxon>Gammaproteobacteria</taxon>
        <taxon>Legionellales</taxon>
        <taxon>Legionellaceae</taxon>
        <taxon>Legionella</taxon>
    </lineage>
</organism>